<dbReference type="InterPro" id="IPR020846">
    <property type="entry name" value="MFS_dom"/>
</dbReference>
<name>A0A6A6C8I7_ZASCE</name>
<dbReference type="GeneID" id="54561735"/>
<feature type="domain" description="Major facilitator superfamily (MFS) profile" evidence="8">
    <location>
        <begin position="72"/>
        <end position="515"/>
    </location>
</feature>
<evidence type="ECO:0000256" key="2">
    <source>
        <dbReference type="ARBA" id="ARBA00022448"/>
    </source>
</evidence>
<feature type="transmembrane region" description="Helical" evidence="7">
    <location>
        <begin position="166"/>
        <end position="188"/>
    </location>
</feature>
<evidence type="ECO:0000256" key="5">
    <source>
        <dbReference type="ARBA" id="ARBA00023136"/>
    </source>
</evidence>
<keyword evidence="2" id="KW-0813">Transport</keyword>
<comment type="subcellular location">
    <subcellularLocation>
        <location evidence="1">Membrane</location>
        <topology evidence="1">Multi-pass membrane protein</topology>
    </subcellularLocation>
</comment>
<feature type="transmembrane region" description="Helical" evidence="7">
    <location>
        <begin position="110"/>
        <end position="132"/>
    </location>
</feature>
<feature type="transmembrane region" description="Helical" evidence="7">
    <location>
        <begin position="424"/>
        <end position="444"/>
    </location>
</feature>
<feature type="transmembrane region" description="Helical" evidence="7">
    <location>
        <begin position="72"/>
        <end position="90"/>
    </location>
</feature>
<feature type="transmembrane region" description="Helical" evidence="7">
    <location>
        <begin position="456"/>
        <end position="478"/>
    </location>
</feature>
<dbReference type="Proteomes" id="UP000799537">
    <property type="component" value="Unassembled WGS sequence"/>
</dbReference>
<comment type="similarity">
    <text evidence="6">Belongs to the major facilitator superfamily. Allantoate permease family.</text>
</comment>
<protein>
    <recommendedName>
        <fullName evidence="8">Major facilitator superfamily (MFS) profile domain-containing protein</fullName>
    </recommendedName>
</protein>
<reference evidence="9" key="1">
    <citation type="journal article" date="2020" name="Stud. Mycol.">
        <title>101 Dothideomycetes genomes: a test case for predicting lifestyles and emergence of pathogens.</title>
        <authorList>
            <person name="Haridas S."/>
            <person name="Albert R."/>
            <person name="Binder M."/>
            <person name="Bloem J."/>
            <person name="Labutti K."/>
            <person name="Salamov A."/>
            <person name="Andreopoulos B."/>
            <person name="Baker S."/>
            <person name="Barry K."/>
            <person name="Bills G."/>
            <person name="Bluhm B."/>
            <person name="Cannon C."/>
            <person name="Castanera R."/>
            <person name="Culley D."/>
            <person name="Daum C."/>
            <person name="Ezra D."/>
            <person name="Gonzalez J."/>
            <person name="Henrissat B."/>
            <person name="Kuo A."/>
            <person name="Liang C."/>
            <person name="Lipzen A."/>
            <person name="Lutzoni F."/>
            <person name="Magnuson J."/>
            <person name="Mondo S."/>
            <person name="Nolan M."/>
            <person name="Ohm R."/>
            <person name="Pangilinan J."/>
            <person name="Park H.-J."/>
            <person name="Ramirez L."/>
            <person name="Alfaro M."/>
            <person name="Sun H."/>
            <person name="Tritt A."/>
            <person name="Yoshinaga Y."/>
            <person name="Zwiers L.-H."/>
            <person name="Turgeon B."/>
            <person name="Goodwin S."/>
            <person name="Spatafora J."/>
            <person name="Crous P."/>
            <person name="Grigoriev I."/>
        </authorList>
    </citation>
    <scope>NUCLEOTIDE SEQUENCE</scope>
    <source>
        <strain evidence="9">ATCC 36951</strain>
    </source>
</reference>
<evidence type="ECO:0000256" key="3">
    <source>
        <dbReference type="ARBA" id="ARBA00022692"/>
    </source>
</evidence>
<dbReference type="PANTHER" id="PTHR43791:SF1">
    <property type="entry name" value="ALLANTOATE PERMEASE"/>
    <property type="match status" value="1"/>
</dbReference>
<dbReference type="InterPro" id="IPR011701">
    <property type="entry name" value="MFS"/>
</dbReference>
<keyword evidence="3 7" id="KW-0812">Transmembrane</keyword>
<dbReference type="RefSeq" id="XP_033663457.1">
    <property type="nucleotide sequence ID" value="XM_033808463.1"/>
</dbReference>
<feature type="transmembrane region" description="Helical" evidence="7">
    <location>
        <begin position="366"/>
        <end position="385"/>
    </location>
</feature>
<dbReference type="PANTHER" id="PTHR43791">
    <property type="entry name" value="PERMEASE-RELATED"/>
    <property type="match status" value="1"/>
</dbReference>
<dbReference type="InterPro" id="IPR036259">
    <property type="entry name" value="MFS_trans_sf"/>
</dbReference>
<feature type="transmembrane region" description="Helical" evidence="7">
    <location>
        <begin position="232"/>
        <end position="253"/>
    </location>
</feature>
<dbReference type="FunFam" id="1.20.1250.20:FF:000064">
    <property type="entry name" value="MFS allantoate transporter"/>
    <property type="match status" value="1"/>
</dbReference>
<dbReference type="GO" id="GO:0016020">
    <property type="term" value="C:membrane"/>
    <property type="evidence" value="ECO:0007669"/>
    <property type="project" value="UniProtKB-SubCell"/>
</dbReference>
<organism evidence="9 10">
    <name type="scientific">Zasmidium cellare ATCC 36951</name>
    <dbReference type="NCBI Taxonomy" id="1080233"/>
    <lineage>
        <taxon>Eukaryota</taxon>
        <taxon>Fungi</taxon>
        <taxon>Dikarya</taxon>
        <taxon>Ascomycota</taxon>
        <taxon>Pezizomycotina</taxon>
        <taxon>Dothideomycetes</taxon>
        <taxon>Dothideomycetidae</taxon>
        <taxon>Mycosphaerellales</taxon>
        <taxon>Mycosphaerellaceae</taxon>
        <taxon>Zasmidium</taxon>
    </lineage>
</organism>
<evidence type="ECO:0000313" key="10">
    <source>
        <dbReference type="Proteomes" id="UP000799537"/>
    </source>
</evidence>
<dbReference type="PROSITE" id="PS50850">
    <property type="entry name" value="MFS"/>
    <property type="match status" value="1"/>
</dbReference>
<dbReference type="Pfam" id="PF07690">
    <property type="entry name" value="MFS_1"/>
    <property type="match status" value="1"/>
</dbReference>
<dbReference type="OrthoDB" id="6730379at2759"/>
<feature type="transmembrane region" description="Helical" evidence="7">
    <location>
        <begin position="139"/>
        <end position="160"/>
    </location>
</feature>
<dbReference type="GO" id="GO:0022857">
    <property type="term" value="F:transmembrane transporter activity"/>
    <property type="evidence" value="ECO:0007669"/>
    <property type="project" value="InterPro"/>
</dbReference>
<feature type="transmembrane region" description="Helical" evidence="7">
    <location>
        <begin position="200"/>
        <end position="220"/>
    </location>
</feature>
<feature type="transmembrane region" description="Helical" evidence="7">
    <location>
        <begin position="309"/>
        <end position="331"/>
    </location>
</feature>
<accession>A0A6A6C8I7</accession>
<proteinExistence type="inferred from homology"/>
<sequence>MELSHAAEISKDKPFDTTVASHDIQEGSFAEKQKYDRKNVDDALAIYDLDVSPGDVEAVDLRRLVWKIDLRLMPIMFFATTLFTMDKATLSYSSIMGLRRDTHLTCDEYAWVGSVFSLGYLAANLPCAVIIQRLPLSKWIVVTMSIWGVILACTAAAKYYSQLVAIRVLLGIFEASITPVFVLMTGMWYTPSEQAIRLGLWYSGLGMATLIGSPIAYAITGREKIGVLSSWQFLYVIFGVITVVVAIVFLFVVPDSQLSARFLTPAERVAAVERIRVNQQGIGNRHFKWYQAREVLLDPRTYLYFAVQLVYNIGFGAVSTFSSLLLVSLGFDNRQALIYTMPHGATTIVAMLLFCVLAAKMNDRTLWAGLSCLGGAVAGLCLYGLNDSKHAALAAFYFQHICTPAYILSFSLVSVNTAGHTKKVLTNAVLLLGSTSGTLTGPQVTKNDPSYTKVKLVMWLCPLISLVLFAAILVLNIYENRQRDKRGSEHVIDREFLDQTDRENPEFRYLLRWVV</sequence>
<dbReference type="EMBL" id="ML993613">
    <property type="protein sequence ID" value="KAF2162568.1"/>
    <property type="molecule type" value="Genomic_DNA"/>
</dbReference>
<keyword evidence="5 7" id="KW-0472">Membrane</keyword>
<evidence type="ECO:0000256" key="6">
    <source>
        <dbReference type="ARBA" id="ARBA00037968"/>
    </source>
</evidence>
<gene>
    <name evidence="9" type="ORF">M409DRAFT_27190</name>
</gene>
<keyword evidence="4 7" id="KW-1133">Transmembrane helix</keyword>
<evidence type="ECO:0000256" key="7">
    <source>
        <dbReference type="SAM" id="Phobius"/>
    </source>
</evidence>
<evidence type="ECO:0000313" key="9">
    <source>
        <dbReference type="EMBL" id="KAF2162568.1"/>
    </source>
</evidence>
<evidence type="ECO:0000256" key="4">
    <source>
        <dbReference type="ARBA" id="ARBA00022989"/>
    </source>
</evidence>
<dbReference type="SUPFAM" id="SSF103473">
    <property type="entry name" value="MFS general substrate transporter"/>
    <property type="match status" value="1"/>
</dbReference>
<feature type="transmembrane region" description="Helical" evidence="7">
    <location>
        <begin position="391"/>
        <end position="412"/>
    </location>
</feature>
<keyword evidence="10" id="KW-1185">Reference proteome</keyword>
<feature type="transmembrane region" description="Helical" evidence="7">
    <location>
        <begin position="337"/>
        <end position="359"/>
    </location>
</feature>
<evidence type="ECO:0000259" key="8">
    <source>
        <dbReference type="PROSITE" id="PS50850"/>
    </source>
</evidence>
<dbReference type="Gene3D" id="1.20.1250.20">
    <property type="entry name" value="MFS general substrate transporter like domains"/>
    <property type="match status" value="2"/>
</dbReference>
<dbReference type="AlphaFoldDB" id="A0A6A6C8I7"/>
<evidence type="ECO:0000256" key="1">
    <source>
        <dbReference type="ARBA" id="ARBA00004141"/>
    </source>
</evidence>